<dbReference type="EMBL" id="JAGGMS010000001">
    <property type="protein sequence ID" value="MBP2179180.1"/>
    <property type="molecule type" value="Genomic_DNA"/>
</dbReference>
<dbReference type="InterPro" id="IPR011089">
    <property type="entry name" value="GmrSD_C"/>
</dbReference>
<comment type="caution">
    <text evidence="3">The sequence shown here is derived from an EMBL/GenBank/DDBJ whole genome shotgun (WGS) entry which is preliminary data.</text>
</comment>
<dbReference type="Pfam" id="PF07510">
    <property type="entry name" value="GmrSD_C"/>
    <property type="match status" value="1"/>
</dbReference>
<dbReference type="PROSITE" id="PS51257">
    <property type="entry name" value="PROKAR_LIPOPROTEIN"/>
    <property type="match status" value="1"/>
</dbReference>
<organism evidence="3 4">
    <name type="scientific">Amycolatopsis magusensis</name>
    <dbReference type="NCBI Taxonomy" id="882444"/>
    <lineage>
        <taxon>Bacteria</taxon>
        <taxon>Bacillati</taxon>
        <taxon>Actinomycetota</taxon>
        <taxon>Actinomycetes</taxon>
        <taxon>Pseudonocardiales</taxon>
        <taxon>Pseudonocardiaceae</taxon>
        <taxon>Amycolatopsis</taxon>
    </lineage>
</organism>
<gene>
    <name evidence="3" type="ORF">JOM49_000706</name>
</gene>
<reference evidence="3 4" key="1">
    <citation type="submission" date="2021-03" db="EMBL/GenBank/DDBJ databases">
        <title>Sequencing the genomes of 1000 actinobacteria strains.</title>
        <authorList>
            <person name="Klenk H.-P."/>
        </authorList>
    </citation>
    <scope>NUCLEOTIDE SEQUENCE [LARGE SCALE GENOMIC DNA]</scope>
    <source>
        <strain evidence="3 4">DSM 45510</strain>
    </source>
</reference>
<accession>A0ABS4PJX1</accession>
<dbReference type="PANTHER" id="PTHR24094">
    <property type="entry name" value="SECRETED PROTEIN"/>
    <property type="match status" value="1"/>
</dbReference>
<feature type="domain" description="GmrSD restriction endonucleases C-terminal" evidence="2">
    <location>
        <begin position="108"/>
        <end position="202"/>
    </location>
</feature>
<name>A0ABS4PJX1_9PSEU</name>
<feature type="chain" id="PRO_5046778299" description="GmrSD restriction endonucleases C-terminal domain-containing protein" evidence="1">
    <location>
        <begin position="20"/>
        <end position="207"/>
    </location>
</feature>
<sequence>MMRSRWVFMVLLAFVSACAPPVEPAPAEPGVDAGPPRQLLDQLVIAERGSMDGYDREQYPHWSAHDGNCNTRELVLKRDGENVQAGPDCAPDSGKWVSPYDGETWTKASDVDIDHMVPLGHSWVSGARSWTEERREEFANDMDRPQLLTVTDNVNQQKSDKAPDEWKPPLVSYWCTYAGDWIEVKHHYGLTVTEREKTALSEMLNRC</sequence>
<evidence type="ECO:0000313" key="4">
    <source>
        <dbReference type="Proteomes" id="UP000741013"/>
    </source>
</evidence>
<keyword evidence="4" id="KW-1185">Reference proteome</keyword>
<evidence type="ECO:0000259" key="2">
    <source>
        <dbReference type="Pfam" id="PF07510"/>
    </source>
</evidence>
<evidence type="ECO:0000313" key="3">
    <source>
        <dbReference type="EMBL" id="MBP2179180.1"/>
    </source>
</evidence>
<feature type="signal peptide" evidence="1">
    <location>
        <begin position="1"/>
        <end position="19"/>
    </location>
</feature>
<proteinExistence type="predicted"/>
<dbReference type="PANTHER" id="PTHR24094:SF15">
    <property type="entry name" value="AMP-DEPENDENT SYNTHETASE_LIGASE DOMAIN-CONTAINING PROTEIN-RELATED"/>
    <property type="match status" value="1"/>
</dbReference>
<evidence type="ECO:0000256" key="1">
    <source>
        <dbReference type="SAM" id="SignalP"/>
    </source>
</evidence>
<keyword evidence="1" id="KW-0732">Signal</keyword>
<dbReference type="Proteomes" id="UP000741013">
    <property type="component" value="Unassembled WGS sequence"/>
</dbReference>
<protein>
    <recommendedName>
        <fullName evidence="2">GmrSD restriction endonucleases C-terminal domain-containing protein</fullName>
    </recommendedName>
</protein>